<dbReference type="AlphaFoldDB" id="A0A225VTU0"/>
<proteinExistence type="predicted"/>
<dbReference type="EMBL" id="NBNE01003004">
    <property type="protein sequence ID" value="OWZ08843.1"/>
    <property type="molecule type" value="Genomic_DNA"/>
</dbReference>
<keyword evidence="2" id="KW-1185">Reference proteome</keyword>
<name>A0A225VTU0_9STRA</name>
<protein>
    <submittedName>
        <fullName evidence="1">Uncharacterized protein</fullName>
    </submittedName>
</protein>
<sequence>MVITPLVPVNSKKSRSTAIKPFITFLSTENMELDAAQSLIDGYKTGKVLCIMLDKYTYFLARADTKFCLPTLLYTSASNDTNYTDAALVVVLLFLYGRSVIYWIAENWRGHHWLSDVPKSAESTVPFRIH</sequence>
<comment type="caution">
    <text evidence="1">The sequence shown here is derived from an EMBL/GenBank/DDBJ whole genome shotgun (WGS) entry which is preliminary data.</text>
</comment>
<evidence type="ECO:0000313" key="2">
    <source>
        <dbReference type="Proteomes" id="UP000198211"/>
    </source>
</evidence>
<organism evidence="1 2">
    <name type="scientific">Phytophthora megakarya</name>
    <dbReference type="NCBI Taxonomy" id="4795"/>
    <lineage>
        <taxon>Eukaryota</taxon>
        <taxon>Sar</taxon>
        <taxon>Stramenopiles</taxon>
        <taxon>Oomycota</taxon>
        <taxon>Peronosporomycetes</taxon>
        <taxon>Peronosporales</taxon>
        <taxon>Peronosporaceae</taxon>
        <taxon>Phytophthora</taxon>
    </lineage>
</organism>
<dbReference type="OrthoDB" id="123951at2759"/>
<dbReference type="Proteomes" id="UP000198211">
    <property type="component" value="Unassembled WGS sequence"/>
</dbReference>
<reference evidence="2" key="1">
    <citation type="submission" date="2017-03" db="EMBL/GenBank/DDBJ databases">
        <title>Phytopthora megakarya and P. palmivora, two closely related causual agents of cacao black pod achieved similar genome size and gene model numbers by different mechanisms.</title>
        <authorList>
            <person name="Ali S."/>
            <person name="Shao J."/>
            <person name="Larry D.J."/>
            <person name="Kronmiller B."/>
            <person name="Shen D."/>
            <person name="Strem M.D."/>
            <person name="Melnick R.L."/>
            <person name="Guiltinan M.J."/>
            <person name="Tyler B.M."/>
            <person name="Meinhardt L.W."/>
            <person name="Bailey B.A."/>
        </authorList>
    </citation>
    <scope>NUCLEOTIDE SEQUENCE [LARGE SCALE GENOMIC DNA]</scope>
    <source>
        <strain evidence="2">zdho120</strain>
    </source>
</reference>
<gene>
    <name evidence="1" type="ORF">PHMEG_00018562</name>
</gene>
<evidence type="ECO:0000313" key="1">
    <source>
        <dbReference type="EMBL" id="OWZ08843.1"/>
    </source>
</evidence>
<accession>A0A225VTU0</accession>